<name>A0A8T2NN40_9TELE</name>
<evidence type="ECO:0000313" key="3">
    <source>
        <dbReference type="Proteomes" id="UP000824540"/>
    </source>
</evidence>
<accession>A0A8T2NN40</accession>
<proteinExistence type="predicted"/>
<evidence type="ECO:0000256" key="1">
    <source>
        <dbReference type="SAM" id="Phobius"/>
    </source>
</evidence>
<feature type="non-terminal residue" evidence="2">
    <location>
        <position position="1"/>
    </location>
</feature>
<organism evidence="2 3">
    <name type="scientific">Albula glossodonta</name>
    <name type="common">roundjaw bonefish</name>
    <dbReference type="NCBI Taxonomy" id="121402"/>
    <lineage>
        <taxon>Eukaryota</taxon>
        <taxon>Metazoa</taxon>
        <taxon>Chordata</taxon>
        <taxon>Craniata</taxon>
        <taxon>Vertebrata</taxon>
        <taxon>Euteleostomi</taxon>
        <taxon>Actinopterygii</taxon>
        <taxon>Neopterygii</taxon>
        <taxon>Teleostei</taxon>
        <taxon>Albuliformes</taxon>
        <taxon>Albulidae</taxon>
        <taxon>Albula</taxon>
    </lineage>
</organism>
<feature type="transmembrane region" description="Helical" evidence="1">
    <location>
        <begin position="70"/>
        <end position="89"/>
    </location>
</feature>
<keyword evidence="1" id="KW-0472">Membrane</keyword>
<gene>
    <name evidence="2" type="ORF">JZ751_018497</name>
</gene>
<dbReference type="EMBL" id="JAFBMS010000032">
    <property type="protein sequence ID" value="KAG9341775.1"/>
    <property type="molecule type" value="Genomic_DNA"/>
</dbReference>
<keyword evidence="1" id="KW-0812">Transmembrane</keyword>
<protein>
    <submittedName>
        <fullName evidence="2">Uncharacterized protein</fullName>
    </submittedName>
</protein>
<sequence>YSNGSHIHDREGCINDSSVPCYRDHKCDSKCRAYALEVESASGQRNSNLKETNNNNLTEGSEAVSAGSKAIIVSAVLLLLAVVAAVIFLKFKSKPLQKSYSNCDPRAEEDLEIHI</sequence>
<reference evidence="2" key="1">
    <citation type="thesis" date="2021" institute="BYU ScholarsArchive" country="Provo, UT, USA">
        <title>Applications of and Algorithms for Genome Assembly and Genomic Analyses with an Emphasis on Marine Teleosts.</title>
        <authorList>
            <person name="Pickett B.D."/>
        </authorList>
    </citation>
    <scope>NUCLEOTIDE SEQUENCE</scope>
    <source>
        <strain evidence="2">HI-2016</strain>
    </source>
</reference>
<evidence type="ECO:0000313" key="2">
    <source>
        <dbReference type="EMBL" id="KAG9341775.1"/>
    </source>
</evidence>
<comment type="caution">
    <text evidence="2">The sequence shown here is derived from an EMBL/GenBank/DDBJ whole genome shotgun (WGS) entry which is preliminary data.</text>
</comment>
<dbReference type="Proteomes" id="UP000824540">
    <property type="component" value="Unassembled WGS sequence"/>
</dbReference>
<keyword evidence="3" id="KW-1185">Reference proteome</keyword>
<keyword evidence="1" id="KW-1133">Transmembrane helix</keyword>
<dbReference type="AlphaFoldDB" id="A0A8T2NN40"/>